<gene>
    <name evidence="2" type="ORF">K505DRAFT_360883</name>
</gene>
<feature type="region of interest" description="Disordered" evidence="1">
    <location>
        <begin position="233"/>
        <end position="259"/>
    </location>
</feature>
<sequence>MVDKAGDMKVVASDNEVRTNSENDSGHCSLSITQKLVNFEVDDEFFTVRKDLLDRYSCAWNTNMKFDFEDGEDIFYSVYITSAFVFKGFVHWIHHQELPSEDLIKTYDYPEEWNKGEEDQRLSCSMAIDLYCLGRDMQMYRLMNETMKFLFMHYKNQRMPLSLSRIVHIFNMEENTPLLDFCVDIHYKWHNKSSQLWPAIEACTSWDDFEEEKGKYPHQFLFRIFRRHCMLNNNPHPTGQNPRQSTSQDTAVSSNGPSTALKLSDYHDHNLARKFRYHCPCQDPAEAKEYVIE</sequence>
<dbReference type="Proteomes" id="UP000799757">
    <property type="component" value="Unassembled WGS sequence"/>
</dbReference>
<name>A0A6A6XDV4_9PLEO</name>
<dbReference type="EMBL" id="MU001883">
    <property type="protein sequence ID" value="KAF2794679.1"/>
    <property type="molecule type" value="Genomic_DNA"/>
</dbReference>
<keyword evidence="3" id="KW-1185">Reference proteome</keyword>
<evidence type="ECO:0000313" key="3">
    <source>
        <dbReference type="Proteomes" id="UP000799757"/>
    </source>
</evidence>
<evidence type="ECO:0008006" key="4">
    <source>
        <dbReference type="Google" id="ProtNLM"/>
    </source>
</evidence>
<dbReference type="OrthoDB" id="3789421at2759"/>
<accession>A0A6A6XDV4</accession>
<evidence type="ECO:0000313" key="2">
    <source>
        <dbReference type="EMBL" id="KAF2794679.1"/>
    </source>
</evidence>
<organism evidence="2 3">
    <name type="scientific">Melanomma pulvis-pyrius CBS 109.77</name>
    <dbReference type="NCBI Taxonomy" id="1314802"/>
    <lineage>
        <taxon>Eukaryota</taxon>
        <taxon>Fungi</taxon>
        <taxon>Dikarya</taxon>
        <taxon>Ascomycota</taxon>
        <taxon>Pezizomycotina</taxon>
        <taxon>Dothideomycetes</taxon>
        <taxon>Pleosporomycetidae</taxon>
        <taxon>Pleosporales</taxon>
        <taxon>Melanommataceae</taxon>
        <taxon>Melanomma</taxon>
    </lineage>
</organism>
<proteinExistence type="predicted"/>
<evidence type="ECO:0000256" key="1">
    <source>
        <dbReference type="SAM" id="MobiDB-lite"/>
    </source>
</evidence>
<dbReference type="AlphaFoldDB" id="A0A6A6XDV4"/>
<protein>
    <recommendedName>
        <fullName evidence="4">BTB domain-containing protein</fullName>
    </recommendedName>
</protein>
<reference evidence="2" key="1">
    <citation type="journal article" date="2020" name="Stud. Mycol.">
        <title>101 Dothideomycetes genomes: a test case for predicting lifestyles and emergence of pathogens.</title>
        <authorList>
            <person name="Haridas S."/>
            <person name="Albert R."/>
            <person name="Binder M."/>
            <person name="Bloem J."/>
            <person name="Labutti K."/>
            <person name="Salamov A."/>
            <person name="Andreopoulos B."/>
            <person name="Baker S."/>
            <person name="Barry K."/>
            <person name="Bills G."/>
            <person name="Bluhm B."/>
            <person name="Cannon C."/>
            <person name="Castanera R."/>
            <person name="Culley D."/>
            <person name="Daum C."/>
            <person name="Ezra D."/>
            <person name="Gonzalez J."/>
            <person name="Henrissat B."/>
            <person name="Kuo A."/>
            <person name="Liang C."/>
            <person name="Lipzen A."/>
            <person name="Lutzoni F."/>
            <person name="Magnuson J."/>
            <person name="Mondo S."/>
            <person name="Nolan M."/>
            <person name="Ohm R."/>
            <person name="Pangilinan J."/>
            <person name="Park H.-J."/>
            <person name="Ramirez L."/>
            <person name="Alfaro M."/>
            <person name="Sun H."/>
            <person name="Tritt A."/>
            <person name="Yoshinaga Y."/>
            <person name="Zwiers L.-H."/>
            <person name="Turgeon B."/>
            <person name="Goodwin S."/>
            <person name="Spatafora J."/>
            <person name="Crous P."/>
            <person name="Grigoriev I."/>
        </authorList>
    </citation>
    <scope>NUCLEOTIDE SEQUENCE</scope>
    <source>
        <strain evidence="2">CBS 109.77</strain>
    </source>
</reference>
<feature type="compositionally biased region" description="Polar residues" evidence="1">
    <location>
        <begin position="233"/>
        <end position="258"/>
    </location>
</feature>